<evidence type="ECO:0000256" key="2">
    <source>
        <dbReference type="ARBA" id="ARBA00010323"/>
    </source>
</evidence>
<evidence type="ECO:0000313" key="11">
    <source>
        <dbReference type="EMBL" id="AKU98695.1"/>
    </source>
</evidence>
<keyword evidence="5 10" id="KW-0812">Transmembrane</keyword>
<feature type="transmembrane region" description="Helical" evidence="10">
    <location>
        <begin position="76"/>
        <end position="98"/>
    </location>
</feature>
<dbReference type="Proteomes" id="UP000064967">
    <property type="component" value="Chromosome"/>
</dbReference>
<dbReference type="PATRIC" id="fig|1391654.3.peg.5428"/>
<dbReference type="InterPro" id="IPR004299">
    <property type="entry name" value="MBOAT_fam"/>
</dbReference>
<keyword evidence="6 10" id="KW-1133">Transmembrane helix</keyword>
<accession>A0A0K1PYU2</accession>
<dbReference type="PIRSF" id="PIRSF016636">
    <property type="entry name" value="AlgI_DltB"/>
    <property type="match status" value="1"/>
</dbReference>
<dbReference type="InterPro" id="IPR024194">
    <property type="entry name" value="Ac/AlaTfrase_AlgI/DltB"/>
</dbReference>
<evidence type="ECO:0000256" key="1">
    <source>
        <dbReference type="ARBA" id="ARBA00004651"/>
    </source>
</evidence>
<dbReference type="PIRSF" id="PIRSF500217">
    <property type="entry name" value="AlgI"/>
    <property type="match status" value="1"/>
</dbReference>
<evidence type="ECO:0000256" key="3">
    <source>
        <dbReference type="ARBA" id="ARBA00022475"/>
    </source>
</evidence>
<evidence type="ECO:0000256" key="10">
    <source>
        <dbReference type="SAM" id="Phobius"/>
    </source>
</evidence>
<evidence type="ECO:0000256" key="9">
    <source>
        <dbReference type="PIRNR" id="PIRNR016636"/>
    </source>
</evidence>
<proteinExistence type="inferred from homology"/>
<keyword evidence="4 9" id="KW-0808">Transferase</keyword>
<feature type="transmembrane region" description="Helical" evidence="10">
    <location>
        <begin position="354"/>
        <end position="373"/>
    </location>
</feature>
<evidence type="ECO:0000256" key="8">
    <source>
        <dbReference type="ARBA" id="ARBA00023315"/>
    </source>
</evidence>
<name>A0A0K1PYU2_9BACT</name>
<dbReference type="PANTHER" id="PTHR13285">
    <property type="entry name" value="ACYLTRANSFERASE"/>
    <property type="match status" value="1"/>
</dbReference>
<feature type="transmembrane region" description="Helical" evidence="10">
    <location>
        <begin position="305"/>
        <end position="327"/>
    </location>
</feature>
<evidence type="ECO:0000256" key="4">
    <source>
        <dbReference type="ARBA" id="ARBA00022679"/>
    </source>
</evidence>
<comment type="subcellular location">
    <subcellularLocation>
        <location evidence="1">Cell membrane</location>
        <topology evidence="1">Multi-pass membrane protein</topology>
    </subcellularLocation>
</comment>
<evidence type="ECO:0000256" key="5">
    <source>
        <dbReference type="ARBA" id="ARBA00022692"/>
    </source>
</evidence>
<keyword evidence="12" id="KW-1185">Reference proteome</keyword>
<feature type="transmembrane region" description="Helical" evidence="10">
    <location>
        <begin position="110"/>
        <end position="132"/>
    </location>
</feature>
<dbReference type="KEGG" id="llu:AKJ09_05359"/>
<dbReference type="Pfam" id="PF03062">
    <property type="entry name" value="MBOAT"/>
    <property type="match status" value="1"/>
</dbReference>
<feature type="transmembrane region" description="Helical" evidence="10">
    <location>
        <begin position="394"/>
        <end position="415"/>
    </location>
</feature>
<keyword evidence="3 9" id="KW-1003">Cell membrane</keyword>
<sequence>MRLDSGAFIALFAIFFLVYSAAPSPWKRWMLVAGSVAFYATLNPRYVPLLVGLGVFTFVIASYIHRETIAFRRDVLLWVGVGVDLLVFVFFKGAAPAAHALSALGVGSSSLLQVAVPLGVSFYTLQAIGCLIDVHRRVYEPPQNLVSFLASFTLFPHLLAGPIVRSSFLVPLVEKVDAVAWPTARRALLLFMVGLVKKGIADKLAPVADAAFDAVHPISSLEAWTGLFAYAAQLYGDFSGYTDMATALALLLGLDLPPNFDLPYLATSPADFWRRWHISLSSWLRDYVYIPLGVRLRRRRYTNLVATWIVAGLWHGLSPLFALYGLYHGVLLAGTDWLSRRVGGDDEVRGIRRVAQTALTLYLVFMGYVLFRARDVSAAGRYFVALHAFRAPSGAVRGSLSVIAACVAAVVFGHLLDHAMRRSALERPWILWPAMAVAVTCLALVSGAAQPFIYAGF</sequence>
<evidence type="ECO:0000256" key="7">
    <source>
        <dbReference type="ARBA" id="ARBA00023136"/>
    </source>
</evidence>
<dbReference type="OrthoDB" id="139172at2"/>
<dbReference type="InterPro" id="IPR051085">
    <property type="entry name" value="MB_O-acyltransferase"/>
</dbReference>
<evidence type="ECO:0000256" key="6">
    <source>
        <dbReference type="ARBA" id="ARBA00022989"/>
    </source>
</evidence>
<protein>
    <submittedName>
        <fullName evidence="11">Putative poly(Beta-D-mannuronate) O-acetylase</fullName>
    </submittedName>
</protein>
<dbReference type="GO" id="GO:0042121">
    <property type="term" value="P:alginic acid biosynthetic process"/>
    <property type="evidence" value="ECO:0007669"/>
    <property type="project" value="InterPro"/>
</dbReference>
<dbReference type="GO" id="GO:0016746">
    <property type="term" value="F:acyltransferase activity"/>
    <property type="evidence" value="ECO:0007669"/>
    <property type="project" value="UniProtKB-KW"/>
</dbReference>
<dbReference type="RefSeq" id="WP_146649677.1">
    <property type="nucleotide sequence ID" value="NZ_CP012333.1"/>
</dbReference>
<comment type="similarity">
    <text evidence="2 9">Belongs to the membrane-bound acyltransferase family.</text>
</comment>
<keyword evidence="8 9" id="KW-0012">Acyltransferase</keyword>
<reference evidence="11 12" key="1">
    <citation type="submission" date="2015-08" db="EMBL/GenBank/DDBJ databases">
        <authorList>
            <person name="Babu N.S."/>
            <person name="Beckwith C.J."/>
            <person name="Beseler K.G."/>
            <person name="Brison A."/>
            <person name="Carone J.V."/>
            <person name="Caskin T.P."/>
            <person name="Diamond M."/>
            <person name="Durham M.E."/>
            <person name="Foxe J.M."/>
            <person name="Go M."/>
            <person name="Henderson B.A."/>
            <person name="Jones I.B."/>
            <person name="McGettigan J.A."/>
            <person name="Micheletti S.J."/>
            <person name="Nasrallah M.E."/>
            <person name="Ortiz D."/>
            <person name="Piller C.R."/>
            <person name="Privatt S.R."/>
            <person name="Schneider S.L."/>
            <person name="Sharp S."/>
            <person name="Smith T.C."/>
            <person name="Stanton J.D."/>
            <person name="Ullery H.E."/>
            <person name="Wilson R.J."/>
            <person name="Serrano M.G."/>
            <person name="Buck G."/>
            <person name="Lee V."/>
            <person name="Wang Y."/>
            <person name="Carvalho R."/>
            <person name="Voegtly L."/>
            <person name="Shi R."/>
            <person name="Duckworth R."/>
            <person name="Johnson A."/>
            <person name="Loviza R."/>
            <person name="Walstead R."/>
            <person name="Shah Z."/>
            <person name="Kiflezghi M."/>
            <person name="Wade K."/>
            <person name="Ball S.L."/>
            <person name="Bradley K.W."/>
            <person name="Asai D.J."/>
            <person name="Bowman C.A."/>
            <person name="Russell D.A."/>
            <person name="Pope W.H."/>
            <person name="Jacobs-Sera D."/>
            <person name="Hendrix R.W."/>
            <person name="Hatfull G.F."/>
        </authorList>
    </citation>
    <scope>NUCLEOTIDE SEQUENCE [LARGE SCALE GENOMIC DNA]</scope>
    <source>
        <strain evidence="11 12">DSM 27648</strain>
    </source>
</reference>
<organism evidence="11 12">
    <name type="scientific">Labilithrix luteola</name>
    <dbReference type="NCBI Taxonomy" id="1391654"/>
    <lineage>
        <taxon>Bacteria</taxon>
        <taxon>Pseudomonadati</taxon>
        <taxon>Myxococcota</taxon>
        <taxon>Polyangia</taxon>
        <taxon>Polyangiales</taxon>
        <taxon>Labilitrichaceae</taxon>
        <taxon>Labilithrix</taxon>
    </lineage>
</organism>
<dbReference type="STRING" id="1391654.AKJ09_05359"/>
<dbReference type="AlphaFoldDB" id="A0A0K1PYU2"/>
<evidence type="ECO:0000313" key="12">
    <source>
        <dbReference type="Proteomes" id="UP000064967"/>
    </source>
</evidence>
<gene>
    <name evidence="11" type="ORF">AKJ09_05359</name>
</gene>
<keyword evidence="7 9" id="KW-0472">Membrane</keyword>
<dbReference type="PANTHER" id="PTHR13285:SF23">
    <property type="entry name" value="TEICHOIC ACID D-ALANYLTRANSFERASE"/>
    <property type="match status" value="1"/>
</dbReference>
<feature type="transmembrane region" description="Helical" evidence="10">
    <location>
        <begin position="430"/>
        <end position="454"/>
    </location>
</feature>
<dbReference type="GO" id="GO:0005886">
    <property type="term" value="C:plasma membrane"/>
    <property type="evidence" value="ECO:0007669"/>
    <property type="project" value="UniProtKB-SubCell"/>
</dbReference>
<dbReference type="InterPro" id="IPR028362">
    <property type="entry name" value="AlgI"/>
</dbReference>
<feature type="transmembrane region" description="Helical" evidence="10">
    <location>
        <begin position="47"/>
        <end position="64"/>
    </location>
</feature>
<dbReference type="EMBL" id="CP012333">
    <property type="protein sequence ID" value="AKU98695.1"/>
    <property type="molecule type" value="Genomic_DNA"/>
</dbReference>